<keyword evidence="3" id="KW-1185">Reference proteome</keyword>
<dbReference type="EMBL" id="JAACNO010002188">
    <property type="protein sequence ID" value="KAF4135242.1"/>
    <property type="molecule type" value="Genomic_DNA"/>
</dbReference>
<reference evidence="1" key="1">
    <citation type="submission" date="2020-04" db="EMBL/GenBank/DDBJ databases">
        <title>Hybrid Assembly of Korean Phytophthora infestans isolates.</title>
        <authorList>
            <person name="Prokchorchik M."/>
            <person name="Lee Y."/>
            <person name="Seo J."/>
            <person name="Cho J.-H."/>
            <person name="Park Y.-E."/>
            <person name="Jang D.-C."/>
            <person name="Im J.-S."/>
            <person name="Choi J.-G."/>
            <person name="Park H.-J."/>
            <person name="Lee G.-B."/>
            <person name="Lee Y.-G."/>
            <person name="Hong S.-Y."/>
            <person name="Cho K."/>
            <person name="Sohn K.H."/>
        </authorList>
    </citation>
    <scope>NUCLEOTIDE SEQUENCE</scope>
    <source>
        <strain evidence="1">KR_1_A1</strain>
        <strain evidence="2">KR_2_A2</strain>
    </source>
</reference>
<organism evidence="1 3">
    <name type="scientific">Phytophthora infestans</name>
    <name type="common">Potato late blight agent</name>
    <name type="synonym">Botrytis infestans</name>
    <dbReference type="NCBI Taxonomy" id="4787"/>
    <lineage>
        <taxon>Eukaryota</taxon>
        <taxon>Sar</taxon>
        <taxon>Stramenopiles</taxon>
        <taxon>Oomycota</taxon>
        <taxon>Peronosporomycetes</taxon>
        <taxon>Peronosporales</taxon>
        <taxon>Peronosporaceae</taxon>
        <taxon>Phytophthora</taxon>
    </lineage>
</organism>
<comment type="caution">
    <text evidence="1">The sequence shown here is derived from an EMBL/GenBank/DDBJ whole genome shotgun (WGS) entry which is preliminary data.</text>
</comment>
<dbReference type="Proteomes" id="UP000704712">
    <property type="component" value="Unassembled WGS sequence"/>
</dbReference>
<gene>
    <name evidence="1" type="ORF">GN244_ATG13147</name>
    <name evidence="2" type="ORF">GN958_ATG15561</name>
</gene>
<dbReference type="EMBL" id="WSZM01000341">
    <property type="protein sequence ID" value="KAF4034860.1"/>
    <property type="molecule type" value="Genomic_DNA"/>
</dbReference>
<evidence type="ECO:0000313" key="1">
    <source>
        <dbReference type="EMBL" id="KAF4034860.1"/>
    </source>
</evidence>
<name>A0A833SY06_PHYIN</name>
<proteinExistence type="predicted"/>
<accession>A0A833SY06</accession>
<dbReference type="Proteomes" id="UP000602510">
    <property type="component" value="Unassembled WGS sequence"/>
</dbReference>
<dbReference type="AlphaFoldDB" id="A0A833SY06"/>
<evidence type="ECO:0000313" key="3">
    <source>
        <dbReference type="Proteomes" id="UP000602510"/>
    </source>
</evidence>
<sequence length="110" mass="11986">MAFAALTCSVMQCGAGGGEVVTLAAITCSVGLKEEEVMDLAVIVCCVELMWCQVAPCGARGRGGYNTVLVLWWLWPKTHKFQIMTRKLLAQGRRQLDAVHGAMTRNVGDW</sequence>
<evidence type="ECO:0000313" key="2">
    <source>
        <dbReference type="EMBL" id="KAF4135242.1"/>
    </source>
</evidence>
<protein>
    <submittedName>
        <fullName evidence="1">Uncharacterized protein</fullName>
    </submittedName>
</protein>